<dbReference type="PANTHER" id="PTHR10000">
    <property type="entry name" value="PHOSPHOSERINE PHOSPHATASE"/>
    <property type="match status" value="1"/>
</dbReference>
<dbReference type="GO" id="GO:0000287">
    <property type="term" value="F:magnesium ion binding"/>
    <property type="evidence" value="ECO:0007669"/>
    <property type="project" value="TreeGrafter"/>
</dbReference>
<evidence type="ECO:0000313" key="2">
    <source>
        <dbReference type="EMBL" id="QNO50530.1"/>
    </source>
</evidence>
<keyword evidence="2" id="KW-0378">Hydrolase</keyword>
<dbReference type="Gene3D" id="3.40.50.1000">
    <property type="entry name" value="HAD superfamily/HAD-like"/>
    <property type="match status" value="1"/>
</dbReference>
<organism evidence="2">
    <name type="scientific">Candidatus Methanogaster sp. ANME-2c ERB4</name>
    <dbReference type="NCBI Taxonomy" id="2759911"/>
    <lineage>
        <taxon>Archaea</taxon>
        <taxon>Methanobacteriati</taxon>
        <taxon>Methanobacteriota</taxon>
        <taxon>Stenosarchaea group</taxon>
        <taxon>Methanomicrobia</taxon>
        <taxon>Methanosarcinales</taxon>
        <taxon>ANME-2 cluster</taxon>
        <taxon>Candidatus Methanogasteraceae</taxon>
        <taxon>Candidatus Methanogaster</taxon>
    </lineage>
</organism>
<dbReference type="AlphaFoldDB" id="A0A7G9YR96"/>
<dbReference type="PANTHER" id="PTHR10000:SF8">
    <property type="entry name" value="HAD SUPERFAMILY HYDROLASE-LIKE, TYPE 3"/>
    <property type="match status" value="1"/>
</dbReference>
<accession>A0A7G9YR96</accession>
<protein>
    <recommendedName>
        <fullName evidence="1">Phosphoglycolate phosphatase</fullName>
        <ecNumber evidence="1">3.1.3.18</ecNumber>
    </recommendedName>
</protein>
<dbReference type="GO" id="GO:0005829">
    <property type="term" value="C:cytosol"/>
    <property type="evidence" value="ECO:0007669"/>
    <property type="project" value="TreeGrafter"/>
</dbReference>
<dbReference type="SUPFAM" id="SSF56784">
    <property type="entry name" value="HAD-like"/>
    <property type="match status" value="1"/>
</dbReference>
<dbReference type="Pfam" id="PF08282">
    <property type="entry name" value="Hydrolase_3"/>
    <property type="match status" value="2"/>
</dbReference>
<gene>
    <name evidence="2" type="ORF">HGEBJNHG_00003</name>
</gene>
<dbReference type="EC" id="3.1.3.18" evidence="1"/>
<reference evidence="2" key="1">
    <citation type="submission" date="2020-06" db="EMBL/GenBank/DDBJ databases">
        <title>Unique genomic features of the anaerobic methanotrophic archaea.</title>
        <authorList>
            <person name="Chadwick G.L."/>
            <person name="Skennerton C.T."/>
            <person name="Laso-Perez R."/>
            <person name="Leu A.O."/>
            <person name="Speth D.R."/>
            <person name="Yu H."/>
            <person name="Morgan-Lang C."/>
            <person name="Hatzenpichler R."/>
            <person name="Goudeau D."/>
            <person name="Malmstrom R."/>
            <person name="Brazelton W.J."/>
            <person name="Woyke T."/>
            <person name="Hallam S.J."/>
            <person name="Tyson G.W."/>
            <person name="Wegener G."/>
            <person name="Boetius A."/>
            <person name="Orphan V."/>
        </authorList>
    </citation>
    <scope>NUCLEOTIDE SEQUENCE</scope>
</reference>
<dbReference type="EMBL" id="MT631439">
    <property type="protein sequence ID" value="QNO50530.1"/>
    <property type="molecule type" value="Genomic_DNA"/>
</dbReference>
<dbReference type="NCBIfam" id="TIGR01487">
    <property type="entry name" value="Pglycolate_arch"/>
    <property type="match status" value="1"/>
</dbReference>
<dbReference type="NCBIfam" id="TIGR01482">
    <property type="entry name" value="SPP-subfamily"/>
    <property type="match status" value="1"/>
</dbReference>
<dbReference type="InterPro" id="IPR023214">
    <property type="entry name" value="HAD_sf"/>
</dbReference>
<dbReference type="InterPro" id="IPR036412">
    <property type="entry name" value="HAD-like_sf"/>
</dbReference>
<dbReference type="Gene3D" id="3.90.1070.10">
    <property type="match status" value="1"/>
</dbReference>
<proteinExistence type="predicted"/>
<dbReference type="GO" id="GO:0008967">
    <property type="term" value="F:phosphoglycolate phosphatase activity"/>
    <property type="evidence" value="ECO:0007669"/>
    <property type="project" value="UniProtKB-UniRule"/>
</dbReference>
<evidence type="ECO:0000256" key="1">
    <source>
        <dbReference type="NCBIfam" id="TIGR01487"/>
    </source>
</evidence>
<name>A0A7G9YR96_9EURY</name>
<sequence length="221" mass="23744">MAGKIEAIVCDYDRTLTDESLVLSLNAVTSLKSARKNGIKVFIASGRRLPFLVDVTAGRGFVDAIIAENGAVIYDPVNGAKILLGEGLEELKSAFADVDFVEVEEVIVATTRPYLKDVKEIIETNGLSVDIELNRDDVMIMPKGIDKGSGIVKAAEIYRIDRKNLAGIGDAENDLKMFGVAGVKVAVANAVDALKDEADIVCSEPYGDGVKEFVQSLTTQY</sequence>